<gene>
    <name evidence="2" type="ORF">J2W31_000173</name>
</gene>
<comment type="caution">
    <text evidence="2">The sequence shown here is derived from an EMBL/GenBank/DDBJ whole genome shotgun (WGS) entry which is preliminary data.</text>
</comment>
<organism evidence="2 3">
    <name type="scientific">Variovorax boronicumulans</name>
    <dbReference type="NCBI Taxonomy" id="436515"/>
    <lineage>
        <taxon>Bacteria</taxon>
        <taxon>Pseudomonadati</taxon>
        <taxon>Pseudomonadota</taxon>
        <taxon>Betaproteobacteria</taxon>
        <taxon>Burkholderiales</taxon>
        <taxon>Comamonadaceae</taxon>
        <taxon>Variovorax</taxon>
    </lineage>
</organism>
<evidence type="ECO:0000256" key="1">
    <source>
        <dbReference type="SAM" id="MobiDB-lite"/>
    </source>
</evidence>
<dbReference type="RefSeq" id="WP_306879214.1">
    <property type="nucleotide sequence ID" value="NZ_JAUSRD010000001.1"/>
</dbReference>
<evidence type="ECO:0000313" key="2">
    <source>
        <dbReference type="EMBL" id="MDP9891077.1"/>
    </source>
</evidence>
<dbReference type="EMBL" id="JAUSRD010000001">
    <property type="protein sequence ID" value="MDP9891077.1"/>
    <property type="molecule type" value="Genomic_DNA"/>
</dbReference>
<evidence type="ECO:0000313" key="3">
    <source>
        <dbReference type="Proteomes" id="UP001242045"/>
    </source>
</evidence>
<dbReference type="AlphaFoldDB" id="A0AAW8CQ45"/>
<dbReference type="Proteomes" id="UP001242045">
    <property type="component" value="Unassembled WGS sequence"/>
</dbReference>
<accession>A0AAW8CQ45</accession>
<reference evidence="2" key="1">
    <citation type="submission" date="2023-07" db="EMBL/GenBank/DDBJ databases">
        <title>Sorghum-associated microbial communities from plants grown in Nebraska, USA.</title>
        <authorList>
            <person name="Schachtman D."/>
        </authorList>
    </citation>
    <scope>NUCLEOTIDE SEQUENCE</scope>
    <source>
        <strain evidence="2">DS3754</strain>
    </source>
</reference>
<feature type="region of interest" description="Disordered" evidence="1">
    <location>
        <begin position="59"/>
        <end position="78"/>
    </location>
</feature>
<name>A0AAW8CQ45_9BURK</name>
<sequence length="78" mass="8767">MKLLHLALTVIEDPLHDGRYHWLLLTASGDADQVKEFDASDKSFASAHEAFEAGAVRWRQEMSRENEDADPVGDARID</sequence>
<proteinExistence type="predicted"/>
<protein>
    <submittedName>
        <fullName evidence="2">Uncharacterized protein</fullName>
    </submittedName>
</protein>